<accession>A0A3Q7FLM1</accession>
<evidence type="ECO:0000313" key="2">
    <source>
        <dbReference type="Proteomes" id="UP000004994"/>
    </source>
</evidence>
<dbReference type="Gramene" id="Solyc03g071537.1.1">
    <property type="protein sequence ID" value="Solyc03g071537.1.1"/>
    <property type="gene ID" value="Solyc03g071537.1"/>
</dbReference>
<organism evidence="1">
    <name type="scientific">Solanum lycopersicum</name>
    <name type="common">Tomato</name>
    <name type="synonym">Lycopersicon esculentum</name>
    <dbReference type="NCBI Taxonomy" id="4081"/>
    <lineage>
        <taxon>Eukaryota</taxon>
        <taxon>Viridiplantae</taxon>
        <taxon>Streptophyta</taxon>
        <taxon>Embryophyta</taxon>
        <taxon>Tracheophyta</taxon>
        <taxon>Spermatophyta</taxon>
        <taxon>Magnoliopsida</taxon>
        <taxon>eudicotyledons</taxon>
        <taxon>Gunneridae</taxon>
        <taxon>Pentapetalae</taxon>
        <taxon>asterids</taxon>
        <taxon>lamiids</taxon>
        <taxon>Solanales</taxon>
        <taxon>Solanaceae</taxon>
        <taxon>Solanoideae</taxon>
        <taxon>Solaneae</taxon>
        <taxon>Solanum</taxon>
        <taxon>Solanum subgen. Lycopersicon</taxon>
    </lineage>
</organism>
<dbReference type="Proteomes" id="UP000004994">
    <property type="component" value="Chromosome 3"/>
</dbReference>
<proteinExistence type="predicted"/>
<dbReference type="AlphaFoldDB" id="A0A3Q7FLM1"/>
<dbReference type="InParanoid" id="A0A3Q7FLM1"/>
<name>A0A3Q7FLM1_SOLLC</name>
<evidence type="ECO:0000313" key="1">
    <source>
        <dbReference type="EnsemblPlants" id="Solyc03g071537.1.1"/>
    </source>
</evidence>
<reference evidence="1" key="2">
    <citation type="submission" date="2019-01" db="UniProtKB">
        <authorList>
            <consortium name="EnsemblPlants"/>
        </authorList>
    </citation>
    <scope>IDENTIFICATION</scope>
    <source>
        <strain evidence="1">cv. Heinz 1706</strain>
    </source>
</reference>
<protein>
    <recommendedName>
        <fullName evidence="3">Reverse transcriptase Ty1/copia-type domain-containing protein</fullName>
    </recommendedName>
</protein>
<keyword evidence="2" id="KW-1185">Reference proteome</keyword>
<evidence type="ECO:0008006" key="3">
    <source>
        <dbReference type="Google" id="ProtNLM"/>
    </source>
</evidence>
<dbReference type="EnsemblPlants" id="Solyc03g071537.1.1">
    <property type="protein sequence ID" value="Solyc03g071537.1.1"/>
    <property type="gene ID" value="Solyc03g071537.1"/>
</dbReference>
<sequence>MMPIIHEEINIIRTLPPAIPISLTVPSHSNSLESRIEWQLPTVSTSSGMIPISTQPPSLLNEATHNSHLLPVSHRPSHNYRPSNPTAIMQPAAAPLPSGVVTRSKINIFTPKKKFTFLSHHSRIPNNFKQVVKHIEWKNAIDLKYEAFMRNQTWELVPMDPIKNVVDCKWLFLIKEKADVYVDDILITGNYPNLLTYVINPLDDKFSLKNIGELNYFWGSKLNMLQMGLSYHNPNTYLRFSKIRIWPTIKELRHPFSQAHHPNKLTNYHNLCNPQVWRIEN</sequence>
<reference evidence="1" key="1">
    <citation type="journal article" date="2012" name="Nature">
        <title>The tomato genome sequence provides insights into fleshy fruit evolution.</title>
        <authorList>
            <consortium name="Tomato Genome Consortium"/>
        </authorList>
    </citation>
    <scope>NUCLEOTIDE SEQUENCE [LARGE SCALE GENOMIC DNA]</scope>
    <source>
        <strain evidence="1">cv. Heinz 1706</strain>
    </source>
</reference>